<feature type="signal peptide" evidence="1">
    <location>
        <begin position="1"/>
        <end position="25"/>
    </location>
</feature>
<dbReference type="SMART" id="SM00848">
    <property type="entry name" value="Inhibitor_I29"/>
    <property type="match status" value="1"/>
</dbReference>
<evidence type="ECO:0000259" key="2">
    <source>
        <dbReference type="SMART" id="SM00848"/>
    </source>
</evidence>
<dbReference type="EMBL" id="CAMAPF010000460">
    <property type="protein sequence ID" value="CAH9117572.1"/>
    <property type="molecule type" value="Genomic_DNA"/>
</dbReference>
<reference evidence="3" key="1">
    <citation type="submission" date="2022-07" db="EMBL/GenBank/DDBJ databases">
        <authorList>
            <person name="Macas J."/>
            <person name="Novak P."/>
            <person name="Neumann P."/>
        </authorList>
    </citation>
    <scope>NUCLEOTIDE SEQUENCE</scope>
</reference>
<organism evidence="3 4">
    <name type="scientific">Cuscuta epithymum</name>
    <dbReference type="NCBI Taxonomy" id="186058"/>
    <lineage>
        <taxon>Eukaryota</taxon>
        <taxon>Viridiplantae</taxon>
        <taxon>Streptophyta</taxon>
        <taxon>Embryophyta</taxon>
        <taxon>Tracheophyta</taxon>
        <taxon>Spermatophyta</taxon>
        <taxon>Magnoliopsida</taxon>
        <taxon>eudicotyledons</taxon>
        <taxon>Gunneridae</taxon>
        <taxon>Pentapetalae</taxon>
        <taxon>asterids</taxon>
        <taxon>lamiids</taxon>
        <taxon>Solanales</taxon>
        <taxon>Convolvulaceae</taxon>
        <taxon>Cuscuteae</taxon>
        <taxon>Cuscuta</taxon>
        <taxon>Cuscuta subgen. Cuscuta</taxon>
    </lineage>
</organism>
<evidence type="ECO:0000313" key="4">
    <source>
        <dbReference type="Proteomes" id="UP001152523"/>
    </source>
</evidence>
<feature type="domain" description="Cathepsin propeptide inhibitor" evidence="2">
    <location>
        <begin position="42"/>
        <end position="98"/>
    </location>
</feature>
<proteinExistence type="predicted"/>
<dbReference type="Gene3D" id="1.10.287.2250">
    <property type="match status" value="1"/>
</dbReference>
<dbReference type="AlphaFoldDB" id="A0AAV0E843"/>
<sequence length="113" mass="12822">MKMVSKLGTWLVPVFVILLVGMSTASEITAEEEELSSMVERHEQWMVRHNRSYADEAEKAKRFLVFKKNAEFVDSFNKGDHSYTLGLNDFSDLTDDEFTSSMMGNGLTDLSSD</sequence>
<dbReference type="InterPro" id="IPR038765">
    <property type="entry name" value="Papain-like_cys_pep_sf"/>
</dbReference>
<evidence type="ECO:0000313" key="3">
    <source>
        <dbReference type="EMBL" id="CAH9117572.1"/>
    </source>
</evidence>
<name>A0AAV0E843_9ASTE</name>
<dbReference type="Pfam" id="PF08246">
    <property type="entry name" value="Inhibitor_I29"/>
    <property type="match status" value="1"/>
</dbReference>
<feature type="chain" id="PRO_5044009854" description="Cathepsin propeptide inhibitor domain-containing protein" evidence="1">
    <location>
        <begin position="26"/>
        <end position="113"/>
    </location>
</feature>
<keyword evidence="1" id="KW-0732">Signal</keyword>
<gene>
    <name evidence="3" type="ORF">CEPIT_LOCUS21935</name>
</gene>
<accession>A0AAV0E843</accession>
<dbReference type="InterPro" id="IPR013201">
    <property type="entry name" value="Prot_inhib_I29"/>
</dbReference>
<dbReference type="SUPFAM" id="SSF54001">
    <property type="entry name" value="Cysteine proteinases"/>
    <property type="match status" value="1"/>
</dbReference>
<dbReference type="Proteomes" id="UP001152523">
    <property type="component" value="Unassembled WGS sequence"/>
</dbReference>
<evidence type="ECO:0000256" key="1">
    <source>
        <dbReference type="SAM" id="SignalP"/>
    </source>
</evidence>
<comment type="caution">
    <text evidence="3">The sequence shown here is derived from an EMBL/GenBank/DDBJ whole genome shotgun (WGS) entry which is preliminary data.</text>
</comment>
<keyword evidence="4" id="KW-1185">Reference proteome</keyword>
<protein>
    <recommendedName>
        <fullName evidence="2">Cathepsin propeptide inhibitor domain-containing protein</fullName>
    </recommendedName>
</protein>